<evidence type="ECO:0000256" key="3">
    <source>
        <dbReference type="ARBA" id="ARBA00022989"/>
    </source>
</evidence>
<keyword evidence="3 5" id="KW-1133">Transmembrane helix</keyword>
<dbReference type="Pfam" id="PF01957">
    <property type="entry name" value="NfeD"/>
    <property type="match status" value="1"/>
</dbReference>
<comment type="caution">
    <text evidence="7">The sequence shown here is derived from an EMBL/GenBank/DDBJ whole genome shotgun (WGS) entry which is preliminary data.</text>
</comment>
<reference evidence="7 8" key="1">
    <citation type="submission" date="2020-08" db="EMBL/GenBank/DDBJ databases">
        <title>Genome public.</title>
        <authorList>
            <person name="Liu C."/>
            <person name="Sun Q."/>
        </authorList>
    </citation>
    <scope>NUCLEOTIDE SEQUENCE [LARGE SCALE GENOMIC DNA]</scope>
    <source>
        <strain evidence="7 8">NSJ-13</strain>
    </source>
</reference>
<evidence type="ECO:0000256" key="2">
    <source>
        <dbReference type="ARBA" id="ARBA00022692"/>
    </source>
</evidence>
<dbReference type="SUPFAM" id="SSF141322">
    <property type="entry name" value="NfeD domain-like"/>
    <property type="match status" value="1"/>
</dbReference>
<evidence type="ECO:0000313" key="8">
    <source>
        <dbReference type="Proteomes" id="UP000631576"/>
    </source>
</evidence>
<dbReference type="PANTHER" id="PTHR33507:SF3">
    <property type="entry name" value="INNER MEMBRANE PROTEIN YBBJ"/>
    <property type="match status" value="1"/>
</dbReference>
<dbReference type="EMBL" id="JACOPE010000001">
    <property type="protein sequence ID" value="MBC5683345.1"/>
    <property type="molecule type" value="Genomic_DNA"/>
</dbReference>
<keyword evidence="2 5" id="KW-0812">Transmembrane</keyword>
<comment type="subcellular location">
    <subcellularLocation>
        <location evidence="1">Membrane</location>
        <topology evidence="1">Multi-pass membrane protein</topology>
    </subcellularLocation>
</comment>
<accession>A0ABR7G7C3</accession>
<evidence type="ECO:0000259" key="6">
    <source>
        <dbReference type="Pfam" id="PF01957"/>
    </source>
</evidence>
<protein>
    <submittedName>
        <fullName evidence="7">NfeD family protein</fullName>
    </submittedName>
</protein>
<evidence type="ECO:0000256" key="5">
    <source>
        <dbReference type="SAM" id="Phobius"/>
    </source>
</evidence>
<feature type="transmembrane region" description="Helical" evidence="5">
    <location>
        <begin position="7"/>
        <end position="29"/>
    </location>
</feature>
<proteinExistence type="predicted"/>
<evidence type="ECO:0000256" key="1">
    <source>
        <dbReference type="ARBA" id="ARBA00004141"/>
    </source>
</evidence>
<dbReference type="RefSeq" id="WP_186864925.1">
    <property type="nucleotide sequence ID" value="NZ_JACOPE010000001.1"/>
</dbReference>
<feature type="domain" description="NfeD-like C-terminal" evidence="6">
    <location>
        <begin position="83"/>
        <end position="143"/>
    </location>
</feature>
<dbReference type="Proteomes" id="UP000631576">
    <property type="component" value="Unassembled WGS sequence"/>
</dbReference>
<gene>
    <name evidence="7" type="ORF">H8S40_07160</name>
</gene>
<dbReference type="Gene3D" id="2.40.50.140">
    <property type="entry name" value="Nucleic acid-binding proteins"/>
    <property type="match status" value="1"/>
</dbReference>
<feature type="transmembrane region" description="Helical" evidence="5">
    <location>
        <begin position="35"/>
        <end position="64"/>
    </location>
</feature>
<name>A0ABR7G7C3_9FIRM</name>
<dbReference type="InterPro" id="IPR052165">
    <property type="entry name" value="Membrane_assoc_protease"/>
</dbReference>
<dbReference type="InterPro" id="IPR002810">
    <property type="entry name" value="NfeD-like_C"/>
</dbReference>
<evidence type="ECO:0000256" key="4">
    <source>
        <dbReference type="ARBA" id="ARBA00023136"/>
    </source>
</evidence>
<evidence type="ECO:0000313" key="7">
    <source>
        <dbReference type="EMBL" id="MBC5683345.1"/>
    </source>
</evidence>
<dbReference type="InterPro" id="IPR012340">
    <property type="entry name" value="NA-bd_OB-fold"/>
</dbReference>
<organism evidence="7 8">
    <name type="scientific">Ruminococcus hominis</name>
    <dbReference type="NCBI Taxonomy" id="2763065"/>
    <lineage>
        <taxon>Bacteria</taxon>
        <taxon>Bacillati</taxon>
        <taxon>Bacillota</taxon>
        <taxon>Clostridia</taxon>
        <taxon>Eubacteriales</taxon>
        <taxon>Oscillospiraceae</taxon>
        <taxon>Ruminococcus</taxon>
    </lineage>
</organism>
<dbReference type="PANTHER" id="PTHR33507">
    <property type="entry name" value="INNER MEMBRANE PROTEIN YBBJ"/>
    <property type="match status" value="1"/>
</dbReference>
<keyword evidence="8" id="KW-1185">Reference proteome</keyword>
<sequence>MKEEIFIWLGLLIVFLIIEIITVGLTTIWMAGGTLVALILCLAGFNLWCQIISFLIVSFILLLFTRPFAMKYINCHHEKTNYEQVIGKVVKITKKVDNLEETGAAVVNGLEWTARTKNTGEILNPGDLAKVIEISGVKLIVEKYQEG</sequence>
<keyword evidence="4 5" id="KW-0472">Membrane</keyword>